<comment type="caution">
    <text evidence="1">The sequence shown here is derived from an EMBL/GenBank/DDBJ whole genome shotgun (WGS) entry which is preliminary data.</text>
</comment>
<gene>
    <name evidence="1" type="ORF">LCGC14_3106720</name>
</gene>
<feature type="non-terminal residue" evidence="1">
    <location>
        <position position="30"/>
    </location>
</feature>
<sequence>MMGVFVLYWILAASLQGTKIQTMFMPWVLR</sequence>
<protein>
    <submittedName>
        <fullName evidence="1">Uncharacterized protein</fullName>
    </submittedName>
</protein>
<reference evidence="1" key="1">
    <citation type="journal article" date="2015" name="Nature">
        <title>Complex archaea that bridge the gap between prokaryotes and eukaryotes.</title>
        <authorList>
            <person name="Spang A."/>
            <person name="Saw J.H."/>
            <person name="Jorgensen S.L."/>
            <person name="Zaremba-Niedzwiedzka K."/>
            <person name="Martijn J."/>
            <person name="Lind A.E."/>
            <person name="van Eijk R."/>
            <person name="Schleper C."/>
            <person name="Guy L."/>
            <person name="Ettema T.J."/>
        </authorList>
    </citation>
    <scope>NUCLEOTIDE SEQUENCE</scope>
</reference>
<dbReference type="AlphaFoldDB" id="A0A0F8W6J7"/>
<accession>A0A0F8W6J7</accession>
<organism evidence="1">
    <name type="scientific">marine sediment metagenome</name>
    <dbReference type="NCBI Taxonomy" id="412755"/>
    <lineage>
        <taxon>unclassified sequences</taxon>
        <taxon>metagenomes</taxon>
        <taxon>ecological metagenomes</taxon>
    </lineage>
</organism>
<proteinExistence type="predicted"/>
<evidence type="ECO:0000313" key="1">
    <source>
        <dbReference type="EMBL" id="KKK52258.1"/>
    </source>
</evidence>
<name>A0A0F8W6J7_9ZZZZ</name>
<dbReference type="EMBL" id="LAZR01067110">
    <property type="protein sequence ID" value="KKK52258.1"/>
    <property type="molecule type" value="Genomic_DNA"/>
</dbReference>